<dbReference type="InterPro" id="IPR018060">
    <property type="entry name" value="HTH_AraC"/>
</dbReference>
<keyword evidence="1" id="KW-0805">Transcription regulation</keyword>
<keyword evidence="6" id="KW-1185">Reference proteome</keyword>
<dbReference type="PROSITE" id="PS01124">
    <property type="entry name" value="HTH_ARAC_FAMILY_2"/>
    <property type="match status" value="1"/>
</dbReference>
<dbReference type="InterPro" id="IPR050204">
    <property type="entry name" value="AraC_XylS_family_regulators"/>
</dbReference>
<dbReference type="GO" id="GO:0043565">
    <property type="term" value="F:sequence-specific DNA binding"/>
    <property type="evidence" value="ECO:0007669"/>
    <property type="project" value="InterPro"/>
</dbReference>
<evidence type="ECO:0000256" key="3">
    <source>
        <dbReference type="ARBA" id="ARBA00023163"/>
    </source>
</evidence>
<evidence type="ECO:0000313" key="6">
    <source>
        <dbReference type="Proteomes" id="UP000056968"/>
    </source>
</evidence>
<feature type="domain" description="HTH araC/xylS-type" evidence="4">
    <location>
        <begin position="212"/>
        <end position="312"/>
    </location>
</feature>
<dbReference type="STRING" id="1332080.ATN00_11975"/>
<dbReference type="Gene3D" id="1.10.10.60">
    <property type="entry name" value="Homeodomain-like"/>
    <property type="match status" value="1"/>
</dbReference>
<dbReference type="SMART" id="SM00342">
    <property type="entry name" value="HTH_ARAC"/>
    <property type="match status" value="1"/>
</dbReference>
<dbReference type="OrthoDB" id="9802263at2"/>
<dbReference type="EMBL" id="CP013264">
    <property type="protein sequence ID" value="ALR20908.1"/>
    <property type="molecule type" value="Genomic_DNA"/>
</dbReference>
<dbReference type="Proteomes" id="UP000056968">
    <property type="component" value="Chromosome"/>
</dbReference>
<sequence length="319" mass="35341">MTMNTILATRRDAQDAENRTNVPVCARTPKARQQTLPARHPVRPAIQRQRFKLGSLEFDYRAFPRQRSVTFASTDTMVHIVMPLSGFVEVESVSRQPLGPGSALLLAAGERKSMAWDAGSSALFLHIPRADIQVQASRASGEPRRLAAADHLFRWSIEQLGVKLPCAIIPGPGPRASFDDVLLEKRTLEGLVATLQADPEAETLFPVARSVQRAVEHIRAHPQQAWTIHALGQIAGVTAGTLRRNFRTCLGLTVIQLIQDIRVDWVRLRLESVNESRSISEIALAVGFGTPVGMSRAYQRRFGETPTQTRTRTFRATRG</sequence>
<dbReference type="Pfam" id="PF14525">
    <property type="entry name" value="AraC_binding_2"/>
    <property type="match status" value="1"/>
</dbReference>
<evidence type="ECO:0000256" key="1">
    <source>
        <dbReference type="ARBA" id="ARBA00023015"/>
    </source>
</evidence>
<dbReference type="SUPFAM" id="SSF46689">
    <property type="entry name" value="Homeodomain-like"/>
    <property type="match status" value="2"/>
</dbReference>
<keyword evidence="3" id="KW-0804">Transcription</keyword>
<protein>
    <recommendedName>
        <fullName evidence="4">HTH araC/xylS-type domain-containing protein</fullName>
    </recommendedName>
</protein>
<dbReference type="InterPro" id="IPR035418">
    <property type="entry name" value="AraC-bd_2"/>
</dbReference>
<keyword evidence="2" id="KW-0238">DNA-binding</keyword>
<dbReference type="InterPro" id="IPR009057">
    <property type="entry name" value="Homeodomain-like_sf"/>
</dbReference>
<reference evidence="5 6" key="1">
    <citation type="submission" date="2015-11" db="EMBL/GenBank/DDBJ databases">
        <title>A Two-component Flavoprotein Monooxygenase System MeaXY Responsible for para-Hydroxylation of 2-Methyl-6-ethylaniline and 2,6-Diethylaniline in Sphingobium baderi DE-13.</title>
        <authorList>
            <person name="Cheng M."/>
            <person name="Meng Q."/>
            <person name="Yang Y."/>
            <person name="Chu C."/>
            <person name="Yan X."/>
            <person name="He J."/>
            <person name="Li S."/>
        </authorList>
    </citation>
    <scope>NUCLEOTIDE SEQUENCE [LARGE SCALE GENOMIC DNA]</scope>
    <source>
        <strain evidence="5 6">DE-13</strain>
    </source>
</reference>
<accession>A0A0S3EZT7</accession>
<dbReference type="KEGG" id="sbd:ATN00_11975"/>
<organism evidence="5 6">
    <name type="scientific">Sphingobium baderi</name>
    <dbReference type="NCBI Taxonomy" id="1332080"/>
    <lineage>
        <taxon>Bacteria</taxon>
        <taxon>Pseudomonadati</taxon>
        <taxon>Pseudomonadota</taxon>
        <taxon>Alphaproteobacteria</taxon>
        <taxon>Sphingomonadales</taxon>
        <taxon>Sphingomonadaceae</taxon>
        <taxon>Sphingobium</taxon>
    </lineage>
</organism>
<proteinExistence type="predicted"/>
<gene>
    <name evidence="5" type="ORF">ATN00_11975</name>
</gene>
<dbReference type="PANTHER" id="PTHR46796">
    <property type="entry name" value="HTH-TYPE TRANSCRIPTIONAL ACTIVATOR RHAS-RELATED"/>
    <property type="match status" value="1"/>
</dbReference>
<evidence type="ECO:0000313" key="5">
    <source>
        <dbReference type="EMBL" id="ALR20908.1"/>
    </source>
</evidence>
<name>A0A0S3EZT7_9SPHN</name>
<dbReference type="Pfam" id="PF12833">
    <property type="entry name" value="HTH_18"/>
    <property type="match status" value="1"/>
</dbReference>
<evidence type="ECO:0000256" key="2">
    <source>
        <dbReference type="ARBA" id="ARBA00023125"/>
    </source>
</evidence>
<dbReference type="PANTHER" id="PTHR46796:SF6">
    <property type="entry name" value="ARAC SUBFAMILY"/>
    <property type="match status" value="1"/>
</dbReference>
<dbReference type="AlphaFoldDB" id="A0A0S3EZT7"/>
<dbReference type="GO" id="GO:0003700">
    <property type="term" value="F:DNA-binding transcription factor activity"/>
    <property type="evidence" value="ECO:0007669"/>
    <property type="project" value="InterPro"/>
</dbReference>
<evidence type="ECO:0000259" key="4">
    <source>
        <dbReference type="PROSITE" id="PS01124"/>
    </source>
</evidence>